<gene>
    <name evidence="4" type="ORF">EJ997_09330</name>
</gene>
<keyword evidence="2" id="KW-0812">Transmembrane</keyword>
<dbReference type="GO" id="GO:0005975">
    <property type="term" value="P:carbohydrate metabolic process"/>
    <property type="evidence" value="ECO:0007669"/>
    <property type="project" value="InterPro"/>
</dbReference>
<keyword evidence="2" id="KW-0472">Membrane</keyword>
<proteinExistence type="predicted"/>
<dbReference type="InterPro" id="IPR017853">
    <property type="entry name" value="GH"/>
</dbReference>
<evidence type="ECO:0000313" key="4">
    <source>
        <dbReference type="EMBL" id="AZQ77507.1"/>
    </source>
</evidence>
<dbReference type="InterPro" id="IPR036573">
    <property type="entry name" value="CBM_sf_5/12"/>
</dbReference>
<dbReference type="EMBL" id="CP034593">
    <property type="protein sequence ID" value="AZQ77507.1"/>
    <property type="molecule type" value="Genomic_DNA"/>
</dbReference>
<feature type="domain" description="Chitin-binding type-3" evidence="3">
    <location>
        <begin position="453"/>
        <end position="501"/>
    </location>
</feature>
<dbReference type="OrthoDB" id="99456at2"/>
<dbReference type="InterPro" id="IPR003610">
    <property type="entry name" value="CBM5/12"/>
</dbReference>
<evidence type="ECO:0000313" key="5">
    <source>
        <dbReference type="Proteomes" id="UP000280344"/>
    </source>
</evidence>
<dbReference type="RefSeq" id="WP_126704310.1">
    <property type="nucleotide sequence ID" value="NZ_CP034593.1"/>
</dbReference>
<keyword evidence="5" id="KW-1185">Reference proteome</keyword>
<evidence type="ECO:0000256" key="1">
    <source>
        <dbReference type="ARBA" id="ARBA00022801"/>
    </source>
</evidence>
<dbReference type="SUPFAM" id="SSF51055">
    <property type="entry name" value="Carbohydrate binding domain"/>
    <property type="match status" value="2"/>
</dbReference>
<dbReference type="KEGG" id="flh:EJ997_09330"/>
<keyword evidence="1 4" id="KW-0378">Hydrolase</keyword>
<dbReference type="Proteomes" id="UP000280344">
    <property type="component" value="Chromosome"/>
</dbReference>
<dbReference type="CDD" id="cd12215">
    <property type="entry name" value="ChiC_BD"/>
    <property type="match status" value="1"/>
</dbReference>
<dbReference type="CDD" id="cd06543">
    <property type="entry name" value="GH18_PF-ChiA-like"/>
    <property type="match status" value="1"/>
</dbReference>
<sequence length="516" mass="56326">MSKRFPGRKLSLARLAFLIVVLVAVGVGGITGFNSWQDSRTASDSEPWFATYVDVTASPSYAFEQPVSEHEQDVILSFIVAADEATCEASWGGYYSLEEAHRSLDLDRRIARLQQGGGSIVISLGGEANSELALACENTDDLVDQYRAIIDRYEPAALDLDIEGPALTDTASRERRAEAIATLQEEYGEEWTPVWLTLPVGPEGLTADGVDVVKEFLHAGVDIAGVNAMTMNYSSELSAQDMGQQVIDSLEATHRQVMAIYADDGQPLGTHTAWRKIGATPMIGQNNVASDIFTLDDARVLRNFASDVGLGRMSLWSANRDRTCADAYADGHIMSDSCSGIDQGAKTFAGILGNGFTGSPASTVAEDTDSLRPEDIVDDPETSPYPIWSATSSYPAESRVVWRQNVYVSQWWNSAIQPDDPALSAADNPWQLIGPVLPGESPLPLLELPEGHYATWDPDVEYRRGDRVIFDTVAYEAQWWTVGENPASGQADPGSSPWRALSQDEIEQILEEEYEE</sequence>
<dbReference type="SMART" id="SM00495">
    <property type="entry name" value="ChtBD3"/>
    <property type="match status" value="2"/>
</dbReference>
<feature type="domain" description="Chitin-binding type-3" evidence="3">
    <location>
        <begin position="385"/>
        <end position="433"/>
    </location>
</feature>
<name>A0A3Q9G2L3_9ACTO</name>
<dbReference type="Pfam" id="PF02839">
    <property type="entry name" value="CBM_5_12"/>
    <property type="match status" value="1"/>
</dbReference>
<accession>A0A3Q9G2L3</accession>
<dbReference type="GO" id="GO:0030246">
    <property type="term" value="F:carbohydrate binding"/>
    <property type="evidence" value="ECO:0007669"/>
    <property type="project" value="InterPro"/>
</dbReference>
<dbReference type="SUPFAM" id="SSF51445">
    <property type="entry name" value="(Trans)glycosidases"/>
    <property type="match status" value="1"/>
</dbReference>
<feature type="transmembrane region" description="Helical" evidence="2">
    <location>
        <begin position="12"/>
        <end position="33"/>
    </location>
</feature>
<dbReference type="AlphaFoldDB" id="A0A3Q9G2L3"/>
<dbReference type="Gene3D" id="2.10.10.20">
    <property type="entry name" value="Carbohydrate-binding module superfamily 5/12"/>
    <property type="match status" value="2"/>
</dbReference>
<evidence type="ECO:0000259" key="3">
    <source>
        <dbReference type="SMART" id="SM00495"/>
    </source>
</evidence>
<dbReference type="PANTHER" id="PTHR42976">
    <property type="entry name" value="BIFUNCTIONAL CHITINASE/LYSOZYME-RELATED"/>
    <property type="match status" value="1"/>
</dbReference>
<dbReference type="InterPro" id="IPR052750">
    <property type="entry name" value="GH18_Chitinase"/>
</dbReference>
<keyword evidence="2" id="KW-1133">Transmembrane helix</keyword>
<dbReference type="GO" id="GO:0005576">
    <property type="term" value="C:extracellular region"/>
    <property type="evidence" value="ECO:0007669"/>
    <property type="project" value="InterPro"/>
</dbReference>
<protein>
    <submittedName>
        <fullName evidence="4">Glycosyl hydrolase family 18</fullName>
    </submittedName>
</protein>
<evidence type="ECO:0000256" key="2">
    <source>
        <dbReference type="SAM" id="Phobius"/>
    </source>
</evidence>
<reference evidence="4 5" key="1">
    <citation type="submission" date="2018-12" db="EMBL/GenBank/DDBJ databases">
        <title>Complete genome sequence of Flaviflexus sp. H23T48.</title>
        <authorList>
            <person name="Bae J.-W."/>
            <person name="Lee J.-Y."/>
        </authorList>
    </citation>
    <scope>NUCLEOTIDE SEQUENCE [LARGE SCALE GENOMIC DNA]</scope>
    <source>
        <strain evidence="4 5">H23T48</strain>
    </source>
</reference>
<dbReference type="PANTHER" id="PTHR42976:SF1">
    <property type="entry name" value="GH18 DOMAIN-CONTAINING PROTEIN-RELATED"/>
    <property type="match status" value="1"/>
</dbReference>
<dbReference type="Gene3D" id="3.20.20.80">
    <property type="entry name" value="Glycosidases"/>
    <property type="match status" value="1"/>
</dbReference>
<dbReference type="GO" id="GO:0004553">
    <property type="term" value="F:hydrolase activity, hydrolyzing O-glycosyl compounds"/>
    <property type="evidence" value="ECO:0007669"/>
    <property type="project" value="InterPro"/>
</dbReference>
<organism evidence="4 5">
    <name type="scientific">Flaviflexus ciconiae</name>
    <dbReference type="NCBI Taxonomy" id="2496867"/>
    <lineage>
        <taxon>Bacteria</taxon>
        <taxon>Bacillati</taxon>
        <taxon>Actinomycetota</taxon>
        <taxon>Actinomycetes</taxon>
        <taxon>Actinomycetales</taxon>
        <taxon>Actinomycetaceae</taxon>
        <taxon>Flaviflexus</taxon>
    </lineage>
</organism>